<dbReference type="InterPro" id="IPR002794">
    <property type="entry name" value="DUF92_TMEM19"/>
</dbReference>
<dbReference type="Proteomes" id="UP000300879">
    <property type="component" value="Chromosome"/>
</dbReference>
<feature type="transmembrane region" description="Helical" evidence="6">
    <location>
        <begin position="183"/>
        <end position="201"/>
    </location>
</feature>
<feature type="transmembrane region" description="Helical" evidence="6">
    <location>
        <begin position="82"/>
        <end position="102"/>
    </location>
</feature>
<dbReference type="EMBL" id="CP040396">
    <property type="protein sequence ID" value="QCT03503.1"/>
    <property type="molecule type" value="Genomic_DNA"/>
</dbReference>
<feature type="transmembrane region" description="Helical" evidence="6">
    <location>
        <begin position="108"/>
        <end position="131"/>
    </location>
</feature>
<keyword evidence="4 6" id="KW-1133">Transmembrane helix</keyword>
<proteinExistence type="inferred from homology"/>
<evidence type="ECO:0000256" key="6">
    <source>
        <dbReference type="SAM" id="Phobius"/>
    </source>
</evidence>
<feature type="transmembrane region" description="Helical" evidence="6">
    <location>
        <begin position="246"/>
        <end position="265"/>
    </location>
</feature>
<feature type="transmembrane region" description="Helical" evidence="6">
    <location>
        <begin position="40"/>
        <end position="61"/>
    </location>
</feature>
<dbReference type="AlphaFoldDB" id="A0A4P8XM41"/>
<evidence type="ECO:0000256" key="2">
    <source>
        <dbReference type="ARBA" id="ARBA00009012"/>
    </source>
</evidence>
<name>A0A4P8XM41_9BACL</name>
<feature type="transmembrane region" description="Helical" evidence="6">
    <location>
        <begin position="152"/>
        <end position="177"/>
    </location>
</feature>
<comment type="subcellular location">
    <subcellularLocation>
        <location evidence="1">Membrane</location>
        <topology evidence="1">Multi-pass membrane protein</topology>
    </subcellularLocation>
</comment>
<organism evidence="7 8">
    <name type="scientific">Paenibacillus algicola</name>
    <dbReference type="NCBI Taxonomy" id="2565926"/>
    <lineage>
        <taxon>Bacteria</taxon>
        <taxon>Bacillati</taxon>
        <taxon>Bacillota</taxon>
        <taxon>Bacilli</taxon>
        <taxon>Bacillales</taxon>
        <taxon>Paenibacillaceae</taxon>
        <taxon>Paenibacillus</taxon>
    </lineage>
</organism>
<evidence type="ECO:0000313" key="7">
    <source>
        <dbReference type="EMBL" id="QCT03503.1"/>
    </source>
</evidence>
<dbReference type="PANTHER" id="PTHR13353:SF5">
    <property type="entry name" value="TRANSMEMBRANE PROTEIN 19"/>
    <property type="match status" value="1"/>
</dbReference>
<evidence type="ECO:0000256" key="4">
    <source>
        <dbReference type="ARBA" id="ARBA00022989"/>
    </source>
</evidence>
<keyword evidence="8" id="KW-1185">Reference proteome</keyword>
<reference evidence="7 8" key="1">
    <citation type="submission" date="2019-05" db="EMBL/GenBank/DDBJ databases">
        <authorList>
            <person name="Chen C."/>
        </authorList>
    </citation>
    <scope>NUCLEOTIDE SEQUENCE [LARGE SCALE GENOMIC DNA]</scope>
    <source>
        <strain evidence="7 8">HB172198</strain>
    </source>
</reference>
<evidence type="ECO:0008006" key="9">
    <source>
        <dbReference type="Google" id="ProtNLM"/>
    </source>
</evidence>
<keyword evidence="3 6" id="KW-0812">Transmembrane</keyword>
<dbReference type="GO" id="GO:0016020">
    <property type="term" value="C:membrane"/>
    <property type="evidence" value="ECO:0007669"/>
    <property type="project" value="UniProtKB-SubCell"/>
</dbReference>
<gene>
    <name evidence="7" type="ORF">E6C60_2791</name>
</gene>
<sequence>MDWLIGAIGAFAGAGAAYYKRSLSLSGAAAAMVMGTVYYGAGNLFWFGTLLLFFVTSSALSKYKQPQKKDMEEAYAKNGRRDAGQVLANGGAGMVLCLLYAWTAHDAFIFVFIGVMAAVNADTWATELGSLSRRPPRSILNGRVLVPGASGGVSWLGSLAAAAGGLTLGLGAWLLGVPAGLELSFWSCAAAGLAGGLAGAFSDSLLGASLQGMQQCTVCGRSVEARQHCGRPTKQGQGLRWMTNDAVNLISSCIGGITGWLIAAML</sequence>
<dbReference type="KEGG" id="palo:E6C60_2791"/>
<evidence type="ECO:0000256" key="5">
    <source>
        <dbReference type="ARBA" id="ARBA00023136"/>
    </source>
</evidence>
<evidence type="ECO:0000256" key="3">
    <source>
        <dbReference type="ARBA" id="ARBA00022692"/>
    </source>
</evidence>
<dbReference type="OrthoDB" id="9808500at2"/>
<keyword evidence="5 6" id="KW-0472">Membrane</keyword>
<dbReference type="PANTHER" id="PTHR13353">
    <property type="entry name" value="TRANSMEMBRANE PROTEIN 19"/>
    <property type="match status" value="1"/>
</dbReference>
<dbReference type="Pfam" id="PF01940">
    <property type="entry name" value="DUF92"/>
    <property type="match status" value="1"/>
</dbReference>
<evidence type="ECO:0000313" key="8">
    <source>
        <dbReference type="Proteomes" id="UP000300879"/>
    </source>
</evidence>
<dbReference type="RefSeq" id="WP_138226362.1">
    <property type="nucleotide sequence ID" value="NZ_CP040396.1"/>
</dbReference>
<evidence type="ECO:0000256" key="1">
    <source>
        <dbReference type="ARBA" id="ARBA00004141"/>
    </source>
</evidence>
<protein>
    <recommendedName>
        <fullName evidence="9">TIGR00297 family protein</fullName>
    </recommendedName>
</protein>
<accession>A0A4P8XM41</accession>
<comment type="similarity">
    <text evidence="2">Belongs to the TMEM19 family.</text>
</comment>